<dbReference type="Gene3D" id="3.40.50.300">
    <property type="entry name" value="P-loop containing nucleotide triphosphate hydrolases"/>
    <property type="match status" value="1"/>
</dbReference>
<dbReference type="Proteomes" id="UP000285768">
    <property type="component" value="Chromosome"/>
</dbReference>
<dbReference type="SUPFAM" id="SSF52540">
    <property type="entry name" value="P-loop containing nucleoside triphosphate hydrolases"/>
    <property type="match status" value="1"/>
</dbReference>
<evidence type="ECO:0000313" key="3">
    <source>
        <dbReference type="EMBL" id="QAB16765.1"/>
    </source>
</evidence>
<accession>A0ABX5QCH2</accession>
<dbReference type="RefSeq" id="WP_128386105.1">
    <property type="nucleotide sequence ID" value="NZ_CP035037.1"/>
</dbReference>
<feature type="region of interest" description="Disordered" evidence="1">
    <location>
        <begin position="1"/>
        <end position="26"/>
    </location>
</feature>
<proteinExistence type="predicted"/>
<dbReference type="SMART" id="SM00382">
    <property type="entry name" value="AAA"/>
    <property type="match status" value="1"/>
</dbReference>
<name>A0ABX5QCH2_9MICO</name>
<reference evidence="3 4" key="1">
    <citation type="submission" date="2019-01" db="EMBL/GenBank/DDBJ databases">
        <title>Leucobacter muris sp. nov. isolated from the nose of a laboratory mouse.</title>
        <authorList>
            <person name="Benga L."/>
            <person name="Sproeer C."/>
            <person name="Schumann P."/>
            <person name="Verbarg S."/>
            <person name="Bunk B."/>
            <person name="Engelhardt E."/>
            <person name="Benten P.M."/>
            <person name="Sager M."/>
        </authorList>
    </citation>
    <scope>NUCLEOTIDE SEQUENCE [LARGE SCALE GENOMIC DNA]</scope>
    <source>
        <strain evidence="3 4">DSM 101948</strain>
    </source>
</reference>
<organism evidence="3 4">
    <name type="scientific">Leucobacter muris</name>
    <dbReference type="NCBI Taxonomy" id="1935379"/>
    <lineage>
        <taxon>Bacteria</taxon>
        <taxon>Bacillati</taxon>
        <taxon>Actinomycetota</taxon>
        <taxon>Actinomycetes</taxon>
        <taxon>Micrococcales</taxon>
        <taxon>Microbacteriaceae</taxon>
        <taxon>Leucobacter</taxon>
    </lineage>
</organism>
<dbReference type="EMBL" id="CP035037">
    <property type="protein sequence ID" value="QAB16765.1"/>
    <property type="molecule type" value="Genomic_DNA"/>
</dbReference>
<evidence type="ECO:0000313" key="4">
    <source>
        <dbReference type="Proteomes" id="UP000285768"/>
    </source>
</evidence>
<protein>
    <recommendedName>
        <fullName evidence="2">AAA+ ATPase domain-containing protein</fullName>
    </recommendedName>
</protein>
<gene>
    <name evidence="3" type="ORF">Leucomu_01415</name>
</gene>
<dbReference type="InterPro" id="IPR003593">
    <property type="entry name" value="AAA+_ATPase"/>
</dbReference>
<dbReference type="CDD" id="cd00267">
    <property type="entry name" value="ABC_ATPase"/>
    <property type="match status" value="1"/>
</dbReference>
<evidence type="ECO:0000259" key="2">
    <source>
        <dbReference type="SMART" id="SM00382"/>
    </source>
</evidence>
<keyword evidence="4" id="KW-1185">Reference proteome</keyword>
<feature type="domain" description="AAA+ ATPase" evidence="2">
    <location>
        <begin position="53"/>
        <end position="241"/>
    </location>
</feature>
<dbReference type="InterPro" id="IPR027417">
    <property type="entry name" value="P-loop_NTPase"/>
</dbReference>
<sequence length="246" mass="25796">MSSNETVVIAAAPGEDRGRRGSATAGSATVELRAAHVRGSRGPVFGPLTATSRSLVTVVLGPRGSGRTSLLLSIAGRMQLSGGSLSTMGATSPAEIRRLTGLVGFEAVDALEPAVTLGATLRERLSWALPWYRRTPRITPQLARELLADAFGDLEQPGPALLVRDLSPSEEMLVRVSLALIETPRLLVVDDFDALRDPADRALIAERLSDLAQQGIRIVLASSDPGDAALLERALPAGAAPALIEL</sequence>
<evidence type="ECO:0000256" key="1">
    <source>
        <dbReference type="SAM" id="MobiDB-lite"/>
    </source>
</evidence>